<gene>
    <name evidence="1" type="ORF">MLD38_040237</name>
</gene>
<evidence type="ECO:0000313" key="1">
    <source>
        <dbReference type="EMBL" id="KAI4304766.1"/>
    </source>
</evidence>
<dbReference type="EMBL" id="CM042891">
    <property type="protein sequence ID" value="KAI4304766.1"/>
    <property type="molecule type" value="Genomic_DNA"/>
</dbReference>
<sequence length="246" mass="26991">MDRRGNEEEGEGEEVVYLDESFFINDDYRLTEFTFGPHLVQLYCLQSASTDFDLTGQLVWPGATLLNEYLSKNVDILRGCAVIELGSGVGITGILCARFCRAVVLTDHNDEVLKVLNKNIDLQSSLENAGSCASSGLAAEKLEWGNSEHISRILKSYQDGFDLILGADICFQQASIPSLFQTVKQLLQVKGKGKCKFILGYMSRAKMMDVMVVSEATLLGLFITEVPGTRSVVGNLGGVIYEITLI</sequence>
<organism evidence="1 2">
    <name type="scientific">Melastoma candidum</name>
    <dbReference type="NCBI Taxonomy" id="119954"/>
    <lineage>
        <taxon>Eukaryota</taxon>
        <taxon>Viridiplantae</taxon>
        <taxon>Streptophyta</taxon>
        <taxon>Embryophyta</taxon>
        <taxon>Tracheophyta</taxon>
        <taxon>Spermatophyta</taxon>
        <taxon>Magnoliopsida</taxon>
        <taxon>eudicotyledons</taxon>
        <taxon>Gunneridae</taxon>
        <taxon>Pentapetalae</taxon>
        <taxon>rosids</taxon>
        <taxon>malvids</taxon>
        <taxon>Myrtales</taxon>
        <taxon>Melastomataceae</taxon>
        <taxon>Melastomatoideae</taxon>
        <taxon>Melastomateae</taxon>
        <taxon>Melastoma</taxon>
    </lineage>
</organism>
<protein>
    <submittedName>
        <fullName evidence="1">Uncharacterized protein</fullName>
    </submittedName>
</protein>
<name>A0ACB9L4M5_9MYRT</name>
<keyword evidence="2" id="KW-1185">Reference proteome</keyword>
<evidence type="ECO:0000313" key="2">
    <source>
        <dbReference type="Proteomes" id="UP001057402"/>
    </source>
</evidence>
<accession>A0ACB9L4M5</accession>
<comment type="caution">
    <text evidence="1">The sequence shown here is derived from an EMBL/GenBank/DDBJ whole genome shotgun (WGS) entry which is preliminary data.</text>
</comment>
<proteinExistence type="predicted"/>
<dbReference type="Proteomes" id="UP001057402">
    <property type="component" value="Chromosome 12"/>
</dbReference>
<reference evidence="2" key="1">
    <citation type="journal article" date="2023" name="Front. Plant Sci.">
        <title>Chromosomal-level genome assembly of Melastoma candidum provides insights into trichome evolution.</title>
        <authorList>
            <person name="Zhong Y."/>
            <person name="Wu W."/>
            <person name="Sun C."/>
            <person name="Zou P."/>
            <person name="Liu Y."/>
            <person name="Dai S."/>
            <person name="Zhou R."/>
        </authorList>
    </citation>
    <scope>NUCLEOTIDE SEQUENCE [LARGE SCALE GENOMIC DNA]</scope>
</reference>